<evidence type="ECO:0000313" key="2">
    <source>
        <dbReference type="EMBL" id="CAH2225374.1"/>
    </source>
</evidence>
<sequence length="132" mass="15299">MPLKKILLSWTVKAYYSIDVSRWSTAAPAPKPTQRPVLKPSQRHAPKPASRPAPKFVLKPEQRPAQRLTQKHDPEKQHKKEQRGRPQKAPRLRRRCHATRSCLPELQSRRGCCYKRSSHPWVVCKKLPASRS</sequence>
<dbReference type="EMBL" id="OW240912">
    <property type="protein sequence ID" value="CAH2225374.1"/>
    <property type="molecule type" value="Genomic_DNA"/>
</dbReference>
<feature type="compositionally biased region" description="Basic and acidic residues" evidence="1">
    <location>
        <begin position="58"/>
        <end position="78"/>
    </location>
</feature>
<keyword evidence="3" id="KW-1185">Reference proteome</keyword>
<dbReference type="AlphaFoldDB" id="A0AAD1R7W5"/>
<feature type="compositionally biased region" description="Basic residues" evidence="1">
    <location>
        <begin position="79"/>
        <end position="95"/>
    </location>
</feature>
<reference evidence="2" key="1">
    <citation type="submission" date="2022-03" db="EMBL/GenBank/DDBJ databases">
        <authorList>
            <person name="Alioto T."/>
            <person name="Alioto T."/>
            <person name="Gomez Garrido J."/>
        </authorList>
    </citation>
    <scope>NUCLEOTIDE SEQUENCE</scope>
</reference>
<accession>A0AAD1R7W5</accession>
<dbReference type="Proteomes" id="UP001295444">
    <property type="component" value="Chromosome 01"/>
</dbReference>
<evidence type="ECO:0000256" key="1">
    <source>
        <dbReference type="SAM" id="MobiDB-lite"/>
    </source>
</evidence>
<name>A0AAD1R7W5_PELCU</name>
<evidence type="ECO:0000313" key="3">
    <source>
        <dbReference type="Proteomes" id="UP001295444"/>
    </source>
</evidence>
<gene>
    <name evidence="2" type="ORF">PECUL_23A053921</name>
</gene>
<protein>
    <submittedName>
        <fullName evidence="2">Uncharacterized protein</fullName>
    </submittedName>
</protein>
<organism evidence="2 3">
    <name type="scientific">Pelobates cultripes</name>
    <name type="common">Western spadefoot toad</name>
    <dbReference type="NCBI Taxonomy" id="61616"/>
    <lineage>
        <taxon>Eukaryota</taxon>
        <taxon>Metazoa</taxon>
        <taxon>Chordata</taxon>
        <taxon>Craniata</taxon>
        <taxon>Vertebrata</taxon>
        <taxon>Euteleostomi</taxon>
        <taxon>Amphibia</taxon>
        <taxon>Batrachia</taxon>
        <taxon>Anura</taxon>
        <taxon>Pelobatoidea</taxon>
        <taxon>Pelobatidae</taxon>
        <taxon>Pelobates</taxon>
    </lineage>
</organism>
<proteinExistence type="predicted"/>
<feature type="region of interest" description="Disordered" evidence="1">
    <location>
        <begin position="23"/>
        <end position="95"/>
    </location>
</feature>